<organism evidence="3 4">
    <name type="scientific">Skermanella aerolata</name>
    <dbReference type="NCBI Taxonomy" id="393310"/>
    <lineage>
        <taxon>Bacteria</taxon>
        <taxon>Pseudomonadati</taxon>
        <taxon>Pseudomonadota</taxon>
        <taxon>Alphaproteobacteria</taxon>
        <taxon>Rhodospirillales</taxon>
        <taxon>Azospirillaceae</taxon>
        <taxon>Skermanella</taxon>
    </lineage>
</organism>
<dbReference type="Proteomes" id="UP000321523">
    <property type="component" value="Unassembled WGS sequence"/>
</dbReference>
<evidence type="ECO:0000313" key="3">
    <source>
        <dbReference type="EMBL" id="GEO40691.1"/>
    </source>
</evidence>
<accession>A0A512DW47</accession>
<proteinExistence type="predicted"/>
<sequence length="232" mass="25491">MGKLLVFLIGIMAGVTTTLIYVGIVVVPPSWSPWGPLDLTAEPGAFTRLQLAGLREEPGTCFAALEQAGIRFTPQPRRAIENGCGLVDTARVEQASISYSDRFVATCPLVAALHLFERHVLDPAARRHLGTGVSRINHVGTYSCRNVYGREAGRRSEHATANAIDIRGFVLEDGRIVSLARHWDGNRGAEAAFLREVNDGACRFFNAVLGPDYNAAHRDHFHLDMGRWRACR</sequence>
<evidence type="ECO:0000256" key="1">
    <source>
        <dbReference type="SAM" id="Phobius"/>
    </source>
</evidence>
<dbReference type="RefSeq" id="WP_044428614.1">
    <property type="nucleotide sequence ID" value="NZ_BJYZ01000023.1"/>
</dbReference>
<dbReference type="EMBL" id="BJYZ01000023">
    <property type="protein sequence ID" value="GEO40691.1"/>
    <property type="molecule type" value="Genomic_DNA"/>
</dbReference>
<keyword evidence="1" id="KW-1133">Transmembrane helix</keyword>
<name>A0A512DW47_9PROT</name>
<dbReference type="AlphaFoldDB" id="A0A512DW47"/>
<feature type="transmembrane region" description="Helical" evidence="1">
    <location>
        <begin position="6"/>
        <end position="27"/>
    </location>
</feature>
<gene>
    <name evidence="3" type="ORF">SAE02_48390</name>
</gene>
<dbReference type="InterPro" id="IPR009683">
    <property type="entry name" value="Extensin-like_C"/>
</dbReference>
<keyword evidence="1" id="KW-0812">Transmembrane</keyword>
<dbReference type="Pfam" id="PF06904">
    <property type="entry name" value="Extensin-like_C"/>
    <property type="match status" value="1"/>
</dbReference>
<comment type="caution">
    <text evidence="3">The sequence shown here is derived from an EMBL/GenBank/DDBJ whole genome shotgun (WGS) entry which is preliminary data.</text>
</comment>
<keyword evidence="4" id="KW-1185">Reference proteome</keyword>
<protein>
    <submittedName>
        <fullName evidence="3">Extensin</fullName>
    </submittedName>
</protein>
<evidence type="ECO:0000313" key="4">
    <source>
        <dbReference type="Proteomes" id="UP000321523"/>
    </source>
</evidence>
<dbReference type="OrthoDB" id="9809788at2"/>
<reference evidence="3 4" key="1">
    <citation type="submission" date="2019-07" db="EMBL/GenBank/DDBJ databases">
        <title>Whole genome shotgun sequence of Skermanella aerolata NBRC 106429.</title>
        <authorList>
            <person name="Hosoyama A."/>
            <person name="Uohara A."/>
            <person name="Ohji S."/>
            <person name="Ichikawa N."/>
        </authorList>
    </citation>
    <scope>NUCLEOTIDE SEQUENCE [LARGE SCALE GENOMIC DNA]</scope>
    <source>
        <strain evidence="3 4">NBRC 106429</strain>
    </source>
</reference>
<feature type="domain" description="Extensin-like C-terminal" evidence="2">
    <location>
        <begin position="60"/>
        <end position="232"/>
    </location>
</feature>
<evidence type="ECO:0000259" key="2">
    <source>
        <dbReference type="Pfam" id="PF06904"/>
    </source>
</evidence>
<keyword evidence="1" id="KW-0472">Membrane</keyword>